<gene>
    <name evidence="1" type="ORF">GGR04_000798</name>
</gene>
<reference evidence="1 2" key="1">
    <citation type="submission" date="2020-08" db="EMBL/GenBank/DDBJ databases">
        <title>Genomic Encyclopedia of Type Strains, Phase IV (KMG-IV): sequencing the most valuable type-strain genomes for metagenomic binning, comparative biology and taxonomic classification.</title>
        <authorList>
            <person name="Goeker M."/>
        </authorList>
    </citation>
    <scope>NUCLEOTIDE SEQUENCE [LARGE SCALE GENOMIC DNA]</scope>
    <source>
        <strain evidence="1 2">DSM 102238</strain>
    </source>
</reference>
<organism evidence="1 2">
    <name type="scientific">Aureimonas pseudogalii</name>
    <dbReference type="NCBI Taxonomy" id="1744844"/>
    <lineage>
        <taxon>Bacteria</taxon>
        <taxon>Pseudomonadati</taxon>
        <taxon>Pseudomonadota</taxon>
        <taxon>Alphaproteobacteria</taxon>
        <taxon>Hyphomicrobiales</taxon>
        <taxon>Aurantimonadaceae</taxon>
        <taxon>Aureimonas</taxon>
    </lineage>
</organism>
<protein>
    <submittedName>
        <fullName evidence="1">Uncharacterized protein</fullName>
    </submittedName>
</protein>
<dbReference type="AlphaFoldDB" id="A0A7W6H3A9"/>
<dbReference type="Proteomes" id="UP000542776">
    <property type="component" value="Unassembled WGS sequence"/>
</dbReference>
<keyword evidence="2" id="KW-1185">Reference proteome</keyword>
<accession>A0A7W6H3A9</accession>
<dbReference type="EMBL" id="JACIEK010000001">
    <property type="protein sequence ID" value="MBB3996977.1"/>
    <property type="molecule type" value="Genomic_DNA"/>
</dbReference>
<sequence>MGEAARTTPPTLELEAAVDRAIERAGGDVRHAIRMLAIRQHELETKLATTVSAGYIRRSPIAG</sequence>
<dbReference type="RefSeq" id="WP_183198061.1">
    <property type="nucleotide sequence ID" value="NZ_JACIEK010000001.1"/>
</dbReference>
<evidence type="ECO:0000313" key="1">
    <source>
        <dbReference type="EMBL" id="MBB3996977.1"/>
    </source>
</evidence>
<proteinExistence type="predicted"/>
<name>A0A7W6H3A9_9HYPH</name>
<comment type="caution">
    <text evidence="1">The sequence shown here is derived from an EMBL/GenBank/DDBJ whole genome shotgun (WGS) entry which is preliminary data.</text>
</comment>
<evidence type="ECO:0000313" key="2">
    <source>
        <dbReference type="Proteomes" id="UP000542776"/>
    </source>
</evidence>